<name>A0A023BUS8_9FLAO</name>
<dbReference type="AlphaFoldDB" id="A0A023BUS8"/>
<dbReference type="Gene3D" id="3.30.70.20">
    <property type="match status" value="1"/>
</dbReference>
<evidence type="ECO:0000313" key="2">
    <source>
        <dbReference type="EMBL" id="EZH73735.1"/>
    </source>
</evidence>
<dbReference type="SUPFAM" id="SSF54862">
    <property type="entry name" value="4Fe-4S ferredoxins"/>
    <property type="match status" value="1"/>
</dbReference>
<evidence type="ECO:0000313" key="3">
    <source>
        <dbReference type="Proteomes" id="UP000023541"/>
    </source>
</evidence>
<reference evidence="2 3" key="1">
    <citation type="submission" date="2014-04" db="EMBL/GenBank/DDBJ databases">
        <title>Aquimarina sp. 22II-S11-z7 Genome Sequencing.</title>
        <authorList>
            <person name="Lai Q."/>
        </authorList>
    </citation>
    <scope>NUCLEOTIDE SEQUENCE [LARGE SCALE GENOMIC DNA]</scope>
    <source>
        <strain evidence="2 3">22II-S11-z7</strain>
    </source>
</reference>
<protein>
    <submittedName>
        <fullName evidence="2">4Fe-4S ferredoxin</fullName>
    </submittedName>
</protein>
<sequence>MVVVTLQREKCIGCNYCVEMAPTQFQMSKKDGKTVLLHATDKKGFHTLKSPDNTIYDDCVQAQKACPVKIITTKMV</sequence>
<evidence type="ECO:0000259" key="1">
    <source>
        <dbReference type="PROSITE" id="PS51379"/>
    </source>
</evidence>
<dbReference type="RefSeq" id="WP_024771809.1">
    <property type="nucleotide sequence ID" value="NZ_AQRA01000005.1"/>
</dbReference>
<dbReference type="EMBL" id="AQRA01000005">
    <property type="protein sequence ID" value="EZH73735.1"/>
    <property type="molecule type" value="Genomic_DNA"/>
</dbReference>
<dbReference type="PROSITE" id="PS51379">
    <property type="entry name" value="4FE4S_FER_2"/>
    <property type="match status" value="1"/>
</dbReference>
<dbReference type="InterPro" id="IPR017896">
    <property type="entry name" value="4Fe4S_Fe-S-bd"/>
</dbReference>
<feature type="domain" description="4Fe-4S ferredoxin-type" evidence="1">
    <location>
        <begin position="2"/>
        <end position="30"/>
    </location>
</feature>
<gene>
    <name evidence="2" type="ORF">ATO12_17525</name>
</gene>
<dbReference type="OrthoDB" id="1524937at2"/>
<dbReference type="STRING" id="1317122.ATO12_17525"/>
<dbReference type="Proteomes" id="UP000023541">
    <property type="component" value="Unassembled WGS sequence"/>
</dbReference>
<accession>A0A023BUS8</accession>
<dbReference type="eggNOG" id="COG1141">
    <property type="taxonomic scope" value="Bacteria"/>
</dbReference>
<keyword evidence="3" id="KW-1185">Reference proteome</keyword>
<proteinExistence type="predicted"/>
<organism evidence="2 3">
    <name type="scientific">Aquimarina atlantica</name>
    <dbReference type="NCBI Taxonomy" id="1317122"/>
    <lineage>
        <taxon>Bacteria</taxon>
        <taxon>Pseudomonadati</taxon>
        <taxon>Bacteroidota</taxon>
        <taxon>Flavobacteriia</taxon>
        <taxon>Flavobacteriales</taxon>
        <taxon>Flavobacteriaceae</taxon>
        <taxon>Aquimarina</taxon>
    </lineage>
</organism>
<comment type="caution">
    <text evidence="2">The sequence shown here is derived from an EMBL/GenBank/DDBJ whole genome shotgun (WGS) entry which is preliminary data.</text>
</comment>
<dbReference type="Pfam" id="PF13370">
    <property type="entry name" value="Fer4_13"/>
    <property type="match status" value="1"/>
</dbReference>